<dbReference type="InterPro" id="IPR050270">
    <property type="entry name" value="DegV_domain_contain"/>
</dbReference>
<dbReference type="Pfam" id="PF02734">
    <property type="entry name" value="Dak2"/>
    <property type="match status" value="1"/>
</dbReference>
<dbReference type="RefSeq" id="WP_342705504.1">
    <property type="nucleotide sequence ID" value="NZ_FNEN01000004.1"/>
</dbReference>
<keyword evidence="4" id="KW-1185">Reference proteome</keyword>
<dbReference type="InterPro" id="IPR033470">
    <property type="entry name" value="FakA-like_C"/>
</dbReference>
<dbReference type="Pfam" id="PF21645">
    <property type="entry name" value="FakA-like_M"/>
    <property type="match status" value="1"/>
</dbReference>
<proteinExistence type="predicted"/>
<name>A0A1G8MI76_9BACI</name>
<evidence type="ECO:0000256" key="1">
    <source>
        <dbReference type="SAM" id="MobiDB-lite"/>
    </source>
</evidence>
<dbReference type="Gene3D" id="1.25.40.340">
    <property type="match status" value="1"/>
</dbReference>
<dbReference type="SMART" id="SM01121">
    <property type="entry name" value="Dak1_2"/>
    <property type="match status" value="1"/>
</dbReference>
<evidence type="ECO:0000313" key="3">
    <source>
        <dbReference type="EMBL" id="SDI67626.1"/>
    </source>
</evidence>
<dbReference type="NCBIfam" id="TIGR03599">
    <property type="entry name" value="YloV"/>
    <property type="match status" value="1"/>
</dbReference>
<dbReference type="SUPFAM" id="SSF101473">
    <property type="entry name" value="DhaL-like"/>
    <property type="match status" value="1"/>
</dbReference>
<gene>
    <name evidence="3" type="ORF">SAMN04488123_104178</name>
</gene>
<sequence length="567" mass="62497">MTTNIDGETLIDMFAGGAQALDRHAERVDALNVFPVPDGDTGTNMSLTIRSGVKEMREGEDFRAPEVAKRFSKGLLMGARGNSGVILSQLFRGFTKGIEKNEVDGHAFAAAFEHGVDTAYRAVMKPVEGTMLTVAKDVAKAAKREARKHNDVDAVLTEVIAESKRSVERTPDLLPALKEADVVDSGGQGLVHIYEGMQAALRGEATAEPLPEQQPSMDELVRDEHHYVQGEMSAEDIEFGYCTELMIRFDEEKTKENPYNDEDFREALSAYGDSLLVVSDEDLLKIHIHAEHPGYVMNEAQKYGELTNVKIENMREQHAELSSMHAEAQKNKQEAAEQEPPGDEQQEKQTYAFVAVTMGGGVEELFKSIGVDVIIEGGQTMNPSTEQIFETINRLHADHVFIIPNNGNIVMTAQQAADECEEVDVRVIPTKSVPQGLGAMFAFNEEQDAETNEQAMNEGLSEVKSGQVTTAIRDTTIEGIEIKENDYMGIVEDNIVSSGESLEQTLQKVAASLIDDEIEMVTIIVGEDADEDCTQALVDHIEDQYDEVETEVHDGKQPLYHYIIAAE</sequence>
<dbReference type="GO" id="GO:0006071">
    <property type="term" value="P:glycerol metabolic process"/>
    <property type="evidence" value="ECO:0007669"/>
    <property type="project" value="InterPro"/>
</dbReference>
<evidence type="ECO:0000259" key="2">
    <source>
        <dbReference type="PROSITE" id="PS51480"/>
    </source>
</evidence>
<dbReference type="GO" id="GO:0004371">
    <property type="term" value="F:glycerone kinase activity"/>
    <property type="evidence" value="ECO:0007669"/>
    <property type="project" value="InterPro"/>
</dbReference>
<reference evidence="3 4" key="1">
    <citation type="submission" date="2016-10" db="EMBL/GenBank/DDBJ databases">
        <authorList>
            <person name="de Groot N.N."/>
        </authorList>
    </citation>
    <scope>NUCLEOTIDE SEQUENCE [LARGE SCALE GENOMIC DNA]</scope>
    <source>
        <strain evidence="3 4">DSM 21771</strain>
    </source>
</reference>
<feature type="region of interest" description="Disordered" evidence="1">
    <location>
        <begin position="318"/>
        <end position="346"/>
    </location>
</feature>
<dbReference type="Pfam" id="PF13684">
    <property type="entry name" value="FakA-like_C"/>
    <property type="match status" value="1"/>
</dbReference>
<dbReference type="PANTHER" id="PTHR33434:SF4">
    <property type="entry name" value="PHOSPHATASE PROTEIN"/>
    <property type="match status" value="1"/>
</dbReference>
<evidence type="ECO:0000313" key="4">
    <source>
        <dbReference type="Proteomes" id="UP000198853"/>
    </source>
</evidence>
<organism evidence="3 4">
    <name type="scientific">Natribacillus halophilus</name>
    <dbReference type="NCBI Taxonomy" id="549003"/>
    <lineage>
        <taxon>Bacteria</taxon>
        <taxon>Bacillati</taxon>
        <taxon>Bacillota</taxon>
        <taxon>Bacilli</taxon>
        <taxon>Bacillales</taxon>
        <taxon>Bacillaceae</taxon>
        <taxon>Natribacillus</taxon>
    </lineage>
</organism>
<dbReference type="InterPro" id="IPR048394">
    <property type="entry name" value="FakA-like_M"/>
</dbReference>
<dbReference type="SMART" id="SM01120">
    <property type="entry name" value="Dak2"/>
    <property type="match status" value="1"/>
</dbReference>
<dbReference type="PANTHER" id="PTHR33434">
    <property type="entry name" value="DEGV DOMAIN-CONTAINING PROTEIN DR_1986-RELATED"/>
    <property type="match status" value="1"/>
</dbReference>
<accession>A0A1G8MI76</accession>
<dbReference type="EMBL" id="FNEN01000004">
    <property type="protein sequence ID" value="SDI67626.1"/>
    <property type="molecule type" value="Genomic_DNA"/>
</dbReference>
<dbReference type="InterPro" id="IPR036117">
    <property type="entry name" value="DhaL_dom_sf"/>
</dbReference>
<dbReference type="Proteomes" id="UP000198853">
    <property type="component" value="Unassembled WGS sequence"/>
</dbReference>
<dbReference type="PROSITE" id="PS51480">
    <property type="entry name" value="DHAL"/>
    <property type="match status" value="1"/>
</dbReference>
<feature type="domain" description="DhaL" evidence="2">
    <location>
        <begin position="8"/>
        <end position="199"/>
    </location>
</feature>
<dbReference type="InterPro" id="IPR004007">
    <property type="entry name" value="DhaL_dom"/>
</dbReference>
<dbReference type="InterPro" id="IPR019986">
    <property type="entry name" value="YloV-like"/>
</dbReference>
<dbReference type="AlphaFoldDB" id="A0A1G8MI76"/>
<protein>
    <recommendedName>
        <fullName evidence="2">DhaL domain-containing protein</fullName>
    </recommendedName>
</protein>